<evidence type="ECO:0000256" key="1">
    <source>
        <dbReference type="ARBA" id="ARBA00006336"/>
    </source>
</evidence>
<name>A0A5S4ZP15_9FIRM</name>
<evidence type="ECO:0000313" key="4">
    <source>
        <dbReference type="EMBL" id="TYO94474.1"/>
    </source>
</evidence>
<dbReference type="AlphaFoldDB" id="A0A5S4ZP15"/>
<keyword evidence="5" id="KW-1185">Reference proteome</keyword>
<feature type="domain" description="Isochorismatase-like" evidence="3">
    <location>
        <begin position="5"/>
        <end position="170"/>
    </location>
</feature>
<reference evidence="4 5" key="1">
    <citation type="submission" date="2019-07" db="EMBL/GenBank/DDBJ databases">
        <title>Genomic Encyclopedia of Type Strains, Phase I: the one thousand microbial genomes (KMG-I) project.</title>
        <authorList>
            <person name="Kyrpides N."/>
        </authorList>
    </citation>
    <scope>NUCLEOTIDE SEQUENCE [LARGE SCALE GENOMIC DNA]</scope>
    <source>
        <strain evidence="4 5">DSM 6562</strain>
    </source>
</reference>
<proteinExistence type="inferred from homology"/>
<dbReference type="Proteomes" id="UP000323166">
    <property type="component" value="Unassembled WGS sequence"/>
</dbReference>
<gene>
    <name evidence="4" type="ORF">LX24_02461</name>
</gene>
<dbReference type="GO" id="GO:0016787">
    <property type="term" value="F:hydrolase activity"/>
    <property type="evidence" value="ECO:0007669"/>
    <property type="project" value="UniProtKB-KW"/>
</dbReference>
<sequence length="177" mass="19818">MPGRVLLVVDMLNDFIREDGALYSGPEAVKIVDKVAALVKEFVSRQEAVIFIMDAHAPDDLEFKRFPAHCIKDTPGAEVIAELVDCAAPGETVYKVYKNRYSGFFNTGLEQILNEIEPDEVHVTGVCTNICVLYTVEELCNRDYQVVVHRDGVASFDQEAHRWALQQMESVLGVDII</sequence>
<dbReference type="PANTHER" id="PTHR43540:SF10">
    <property type="entry name" value="ISOCHORISMATASE"/>
    <property type="match status" value="1"/>
</dbReference>
<evidence type="ECO:0000259" key="3">
    <source>
        <dbReference type="Pfam" id="PF00857"/>
    </source>
</evidence>
<protein>
    <submittedName>
        <fullName evidence="4">Nicotinamidase/pyrazinamidase</fullName>
    </submittedName>
</protein>
<dbReference type="Pfam" id="PF00857">
    <property type="entry name" value="Isochorismatase"/>
    <property type="match status" value="1"/>
</dbReference>
<dbReference type="EMBL" id="VNHM01000015">
    <property type="protein sequence ID" value="TYO94474.1"/>
    <property type="molecule type" value="Genomic_DNA"/>
</dbReference>
<dbReference type="InterPro" id="IPR050272">
    <property type="entry name" value="Isochorismatase-like_hydrls"/>
</dbReference>
<dbReference type="InterPro" id="IPR000868">
    <property type="entry name" value="Isochorismatase-like_dom"/>
</dbReference>
<evidence type="ECO:0000256" key="2">
    <source>
        <dbReference type="ARBA" id="ARBA00022801"/>
    </source>
</evidence>
<dbReference type="PANTHER" id="PTHR43540">
    <property type="entry name" value="PEROXYUREIDOACRYLATE/UREIDOACRYLATE AMIDOHYDROLASE-RELATED"/>
    <property type="match status" value="1"/>
</dbReference>
<accession>A0A5S4ZP15</accession>
<dbReference type="CDD" id="cd00431">
    <property type="entry name" value="cysteine_hydrolases"/>
    <property type="match status" value="1"/>
</dbReference>
<dbReference type="SUPFAM" id="SSF52499">
    <property type="entry name" value="Isochorismatase-like hydrolases"/>
    <property type="match status" value="1"/>
</dbReference>
<dbReference type="Gene3D" id="3.40.50.850">
    <property type="entry name" value="Isochorismatase-like"/>
    <property type="match status" value="1"/>
</dbReference>
<evidence type="ECO:0000313" key="5">
    <source>
        <dbReference type="Proteomes" id="UP000323166"/>
    </source>
</evidence>
<dbReference type="InterPro" id="IPR036380">
    <property type="entry name" value="Isochorismatase-like_sf"/>
</dbReference>
<comment type="caution">
    <text evidence="4">The sequence shown here is derived from an EMBL/GenBank/DDBJ whole genome shotgun (WGS) entry which is preliminary data.</text>
</comment>
<keyword evidence="2" id="KW-0378">Hydrolase</keyword>
<organism evidence="4 5">
    <name type="scientific">Desulfallas thermosapovorans DSM 6562</name>
    <dbReference type="NCBI Taxonomy" id="1121431"/>
    <lineage>
        <taxon>Bacteria</taxon>
        <taxon>Bacillati</taxon>
        <taxon>Bacillota</taxon>
        <taxon>Clostridia</taxon>
        <taxon>Eubacteriales</taxon>
        <taxon>Desulfallaceae</taxon>
        <taxon>Desulfallas</taxon>
    </lineage>
</organism>
<dbReference type="RefSeq" id="WP_166512423.1">
    <property type="nucleotide sequence ID" value="NZ_VNHM01000015.1"/>
</dbReference>
<comment type="similarity">
    <text evidence="1">Belongs to the isochorismatase family.</text>
</comment>